<dbReference type="RefSeq" id="WP_070230391.1">
    <property type="nucleotide sequence ID" value="NZ_BJYO01000002.1"/>
</dbReference>
<dbReference type="GO" id="GO:0005829">
    <property type="term" value="C:cytosol"/>
    <property type="evidence" value="ECO:0007669"/>
    <property type="project" value="TreeGrafter"/>
</dbReference>
<organism evidence="4 5">
    <name type="scientific">Weissella soli</name>
    <dbReference type="NCBI Taxonomy" id="155866"/>
    <lineage>
        <taxon>Bacteria</taxon>
        <taxon>Bacillati</taxon>
        <taxon>Bacillota</taxon>
        <taxon>Bacilli</taxon>
        <taxon>Lactobacillales</taxon>
        <taxon>Lactobacillaceae</taxon>
        <taxon>Weissella</taxon>
    </lineage>
</organism>
<gene>
    <name evidence="4" type="ORF">DFP99_0797</name>
</gene>
<dbReference type="GO" id="GO:0046872">
    <property type="term" value="F:metal ion binding"/>
    <property type="evidence" value="ECO:0007669"/>
    <property type="project" value="InterPro"/>
</dbReference>
<name>A0A288QNL7_9LACO</name>
<evidence type="ECO:0000256" key="2">
    <source>
        <dbReference type="ARBA" id="ARBA00022755"/>
    </source>
</evidence>
<keyword evidence="1" id="KW-0547">Nucleotide-binding</keyword>
<protein>
    <submittedName>
        <fullName evidence="4">5-(Carboxyamino)imidazole ribonucleotide synthase</fullName>
    </submittedName>
</protein>
<dbReference type="PANTHER" id="PTHR11609:SF5">
    <property type="entry name" value="PHOSPHORIBOSYLAMINOIMIDAZOLE CARBOXYLASE"/>
    <property type="match status" value="1"/>
</dbReference>
<evidence type="ECO:0000256" key="1">
    <source>
        <dbReference type="ARBA" id="ARBA00022741"/>
    </source>
</evidence>
<dbReference type="EMBL" id="QRAS01000001">
    <property type="protein sequence ID" value="RDL12358.1"/>
    <property type="molecule type" value="Genomic_DNA"/>
</dbReference>
<dbReference type="GO" id="GO:0006164">
    <property type="term" value="P:purine nucleotide biosynthetic process"/>
    <property type="evidence" value="ECO:0007669"/>
    <property type="project" value="UniProtKB-KW"/>
</dbReference>
<keyword evidence="3" id="KW-0067">ATP-binding</keyword>
<dbReference type="GO" id="GO:0005524">
    <property type="term" value="F:ATP binding"/>
    <property type="evidence" value="ECO:0007669"/>
    <property type="project" value="UniProtKB-UniRule"/>
</dbReference>
<dbReference type="KEGG" id="wso:WSWS_01168"/>
<proteinExistence type="predicted"/>
<dbReference type="AlphaFoldDB" id="A0A288QNL7"/>
<dbReference type="Gene3D" id="3.30.1490.20">
    <property type="entry name" value="ATP-grasp fold, A domain"/>
    <property type="match status" value="1"/>
</dbReference>
<comment type="caution">
    <text evidence="4">The sequence shown here is derived from an EMBL/GenBank/DDBJ whole genome shotgun (WGS) entry which is preliminary data.</text>
</comment>
<accession>A0A288QNL7</accession>
<reference evidence="4 5" key="1">
    <citation type="submission" date="2018-07" db="EMBL/GenBank/DDBJ databases">
        <title>Genomic Encyclopedia of Type Strains, Phase III (KMG-III): the genomes of soil and plant-associated and newly described type strains.</title>
        <authorList>
            <person name="Whitman W."/>
        </authorList>
    </citation>
    <scope>NUCLEOTIDE SEQUENCE [LARGE SCALE GENOMIC DNA]</scope>
    <source>
        <strain evidence="4 5">CECT 7031</strain>
    </source>
</reference>
<dbReference type="Gene3D" id="3.30.470.20">
    <property type="entry name" value="ATP-grasp fold, B domain"/>
    <property type="match status" value="1"/>
</dbReference>
<dbReference type="SUPFAM" id="SSF56059">
    <property type="entry name" value="Glutathione synthetase ATP-binding domain-like"/>
    <property type="match status" value="1"/>
</dbReference>
<dbReference type="PANTHER" id="PTHR11609">
    <property type="entry name" value="PURINE BIOSYNTHESIS PROTEIN 6/7, PUR6/7"/>
    <property type="match status" value="1"/>
</dbReference>
<dbReference type="InterPro" id="IPR011761">
    <property type="entry name" value="ATP-grasp"/>
</dbReference>
<dbReference type="Pfam" id="PF02222">
    <property type="entry name" value="ATP-grasp"/>
    <property type="match status" value="1"/>
</dbReference>
<dbReference type="InterPro" id="IPR003135">
    <property type="entry name" value="ATP-grasp_carboxylate-amine"/>
</dbReference>
<evidence type="ECO:0000313" key="5">
    <source>
        <dbReference type="Proteomes" id="UP000254912"/>
    </source>
</evidence>
<dbReference type="GeneID" id="94546355"/>
<evidence type="ECO:0000256" key="3">
    <source>
        <dbReference type="ARBA" id="ARBA00022840"/>
    </source>
</evidence>
<sequence>MSLELLPGSVIGILGDRSSSHYLIQTAHNLGYTVATYTDKIEPITPSEADYQFHGADEWATFVGISSVITYANTWLTLEMIQKIADLSLPQGINLLEMTDDHAISRAFLEASSVNILPYALATSLEEISINAHQLGYPVVVKPIFKHGPHSSRVILRGEYDLGLVAPLIDGGTILVESWLDDVTELIVTAVRDAQGEVVIYPINYRKSVDQLAPVLWSSTDQLSADVVEAVNDTVAQIGQNIASVGAYTVAFLYSDTGNLYVRDVLAGLDDNTVLYSTTANISVYENHLRALVGQALAPVREVQQAILLPFNSAQIDKIQNHWHIKPEWRVFYHPGNQSGYVVSSGRSMDELWNQLLIAGVWDISTLQP</sequence>
<dbReference type="Gene3D" id="3.40.50.20">
    <property type="match status" value="1"/>
</dbReference>
<dbReference type="Proteomes" id="UP000254912">
    <property type="component" value="Unassembled WGS sequence"/>
</dbReference>
<keyword evidence="5" id="KW-1185">Reference proteome</keyword>
<dbReference type="InterPro" id="IPR013815">
    <property type="entry name" value="ATP_grasp_subdomain_1"/>
</dbReference>
<evidence type="ECO:0000313" key="4">
    <source>
        <dbReference type="EMBL" id="RDL12358.1"/>
    </source>
</evidence>
<dbReference type="PROSITE" id="PS50975">
    <property type="entry name" value="ATP_GRASP"/>
    <property type="match status" value="1"/>
</dbReference>
<keyword evidence="2" id="KW-0658">Purine biosynthesis</keyword>